<dbReference type="PANTHER" id="PTHR31672">
    <property type="entry name" value="BNACNNG10540D PROTEIN"/>
    <property type="match status" value="1"/>
</dbReference>
<comment type="caution">
    <text evidence="1">The sequence shown here is derived from an EMBL/GenBank/DDBJ whole genome shotgun (WGS) entry which is preliminary data.</text>
</comment>
<protein>
    <recommendedName>
        <fullName evidence="3">F-box associated domain-containing protein</fullName>
    </recommendedName>
</protein>
<evidence type="ECO:0000313" key="1">
    <source>
        <dbReference type="EMBL" id="MED6203669.1"/>
    </source>
</evidence>
<reference evidence="1 2" key="1">
    <citation type="journal article" date="2023" name="Plants (Basel)">
        <title>Bridging the Gap: Combining Genomics and Transcriptomics Approaches to Understand Stylosanthes scabra, an Orphan Legume from the Brazilian Caatinga.</title>
        <authorList>
            <person name="Ferreira-Neto J.R.C."/>
            <person name="da Silva M.D."/>
            <person name="Binneck E."/>
            <person name="de Melo N.F."/>
            <person name="da Silva R.H."/>
            <person name="de Melo A.L.T.M."/>
            <person name="Pandolfi V."/>
            <person name="Bustamante F.O."/>
            <person name="Brasileiro-Vidal A.C."/>
            <person name="Benko-Iseppon A.M."/>
        </authorList>
    </citation>
    <scope>NUCLEOTIDE SEQUENCE [LARGE SCALE GENOMIC DNA]</scope>
    <source>
        <tissue evidence="1">Leaves</tissue>
    </source>
</reference>
<proteinExistence type="predicted"/>
<dbReference type="PANTHER" id="PTHR31672:SF13">
    <property type="entry name" value="F-BOX PROTEIN CPR30-LIKE"/>
    <property type="match status" value="1"/>
</dbReference>
<sequence length="337" mass="39308">MCEIFERCNGLTIQNVRRTCRHWSRILGSHNFVTRVCTRWSSRGCFLFAHFGYSFTWTTSLDWIMKLDSRTGKVTEFTLSFLINHDGWFEVVGVENGVFCVRYCCLGSERFLLIWNPATGMFSKVKDPFDLYNGEPSFLYAFVHYPDSLDYAIIHVFYEDYESPACTLAIYTTFRRNWDVTIPCPSYVHGLESTYVTLDEAVYWISDTVEGIAAHCHSILAKDGHIYVASNEHDEDTYHSVTWRLDQNGDDVQWVRLYKHHGNGTTYVPAVVADGAPIYIMEKHIDVEDLDELKFTNFDIYRYNEEDDTKTSLQMLKYDDDVDMRSLHLYQPSIYPV</sequence>
<evidence type="ECO:0000313" key="2">
    <source>
        <dbReference type="Proteomes" id="UP001341840"/>
    </source>
</evidence>
<dbReference type="InterPro" id="IPR050796">
    <property type="entry name" value="SCF_F-box_component"/>
</dbReference>
<name>A0ABU6Y2X5_9FABA</name>
<organism evidence="1 2">
    <name type="scientific">Stylosanthes scabra</name>
    <dbReference type="NCBI Taxonomy" id="79078"/>
    <lineage>
        <taxon>Eukaryota</taxon>
        <taxon>Viridiplantae</taxon>
        <taxon>Streptophyta</taxon>
        <taxon>Embryophyta</taxon>
        <taxon>Tracheophyta</taxon>
        <taxon>Spermatophyta</taxon>
        <taxon>Magnoliopsida</taxon>
        <taxon>eudicotyledons</taxon>
        <taxon>Gunneridae</taxon>
        <taxon>Pentapetalae</taxon>
        <taxon>rosids</taxon>
        <taxon>fabids</taxon>
        <taxon>Fabales</taxon>
        <taxon>Fabaceae</taxon>
        <taxon>Papilionoideae</taxon>
        <taxon>50 kb inversion clade</taxon>
        <taxon>dalbergioids sensu lato</taxon>
        <taxon>Dalbergieae</taxon>
        <taxon>Pterocarpus clade</taxon>
        <taxon>Stylosanthes</taxon>
    </lineage>
</organism>
<evidence type="ECO:0008006" key="3">
    <source>
        <dbReference type="Google" id="ProtNLM"/>
    </source>
</evidence>
<accession>A0ABU6Y2X5</accession>
<dbReference type="EMBL" id="JASCZI010241658">
    <property type="protein sequence ID" value="MED6203669.1"/>
    <property type="molecule type" value="Genomic_DNA"/>
</dbReference>
<dbReference type="Proteomes" id="UP001341840">
    <property type="component" value="Unassembled WGS sequence"/>
</dbReference>
<keyword evidence="2" id="KW-1185">Reference proteome</keyword>
<gene>
    <name evidence="1" type="ORF">PIB30_001364</name>
</gene>